<dbReference type="RefSeq" id="WP_097057238.1">
    <property type="nucleotide sequence ID" value="NZ_OCMF01000005.1"/>
</dbReference>
<dbReference type="InterPro" id="IPR015943">
    <property type="entry name" value="WD40/YVTN_repeat-like_dom_sf"/>
</dbReference>
<organism evidence="1 2">
    <name type="scientific">Salinimicrobium sediminis</name>
    <dbReference type="NCBI Taxonomy" id="1343891"/>
    <lineage>
        <taxon>Bacteria</taxon>
        <taxon>Pseudomonadati</taxon>
        <taxon>Bacteroidota</taxon>
        <taxon>Flavobacteriia</taxon>
        <taxon>Flavobacteriales</taxon>
        <taxon>Flavobacteriaceae</taxon>
        <taxon>Salinimicrobium</taxon>
    </lineage>
</organism>
<proteinExistence type="predicted"/>
<dbReference type="EMBL" id="OCMF01000005">
    <property type="protein sequence ID" value="SOC81462.1"/>
    <property type="molecule type" value="Genomic_DNA"/>
</dbReference>
<dbReference type="InterPro" id="IPR031815">
    <property type="entry name" value="DUF5074"/>
</dbReference>
<sequence>MHSKHLIYFCLCALLFSACDNNDDSLPDPEGPVTFENGIFVLNEGNFQQGNSSVTYVDPAAGVVSHNIFEGVNKVPMGDTATDLAFFEDHGFIVLNVSNTIEIVDPVTFESIATIDSDLHNPRKIAFSERMLYVTNWGEGSDTTDDYVAVFDTQNFELLTKIPVAEGPEDILSFNGNIFVAHGGGWNFNNKISVITGTEVNKVIEVGEVPNGIAAADGSLWVSSAGLPDYAGETAGSISKIDLGSLTVEKTFSFPDAGQHPANMSHYNGDIYFTLRDEVFSFSTSASELPTISAFPIEEVAYLYGFNIHEGKAYAASASPDFTGNGKLFIYDLAGGNLVGQYDTGINPNGIFFND</sequence>
<name>A0A285X817_9FLAO</name>
<dbReference type="OrthoDB" id="9773938at2"/>
<dbReference type="Pfam" id="PF16819">
    <property type="entry name" value="DUF5074"/>
    <property type="match status" value="1"/>
</dbReference>
<protein>
    <recommendedName>
        <fullName evidence="3">40-residue YVTN family beta-propeller repeat-containing protein</fullName>
    </recommendedName>
</protein>
<evidence type="ECO:0008006" key="3">
    <source>
        <dbReference type="Google" id="ProtNLM"/>
    </source>
</evidence>
<gene>
    <name evidence="1" type="ORF">SAMN06296241_3038</name>
</gene>
<accession>A0A285X817</accession>
<dbReference type="PROSITE" id="PS51257">
    <property type="entry name" value="PROKAR_LIPOPROTEIN"/>
    <property type="match status" value="1"/>
</dbReference>
<dbReference type="InterPro" id="IPR051200">
    <property type="entry name" value="Host-pathogen_enzymatic-act"/>
</dbReference>
<dbReference type="PANTHER" id="PTHR47197:SF3">
    <property type="entry name" value="DIHYDRO-HEME D1 DEHYDROGENASE"/>
    <property type="match status" value="1"/>
</dbReference>
<evidence type="ECO:0000313" key="2">
    <source>
        <dbReference type="Proteomes" id="UP000219193"/>
    </source>
</evidence>
<dbReference type="SUPFAM" id="SSF50969">
    <property type="entry name" value="YVTN repeat-like/Quinoprotein amine dehydrogenase"/>
    <property type="match status" value="1"/>
</dbReference>
<dbReference type="InterPro" id="IPR011044">
    <property type="entry name" value="Quino_amine_DH_bsu"/>
</dbReference>
<reference evidence="2" key="1">
    <citation type="submission" date="2017-09" db="EMBL/GenBank/DDBJ databases">
        <authorList>
            <person name="Varghese N."/>
            <person name="Submissions S."/>
        </authorList>
    </citation>
    <scope>NUCLEOTIDE SEQUENCE [LARGE SCALE GENOMIC DNA]</scope>
    <source>
        <strain evidence="2">CGMCC 1.12641</strain>
    </source>
</reference>
<keyword evidence="2" id="KW-1185">Reference proteome</keyword>
<dbReference type="Proteomes" id="UP000219193">
    <property type="component" value="Unassembled WGS sequence"/>
</dbReference>
<dbReference type="Gene3D" id="2.130.10.10">
    <property type="entry name" value="YVTN repeat-like/Quinoprotein amine dehydrogenase"/>
    <property type="match status" value="1"/>
</dbReference>
<dbReference type="PANTHER" id="PTHR47197">
    <property type="entry name" value="PROTEIN NIRF"/>
    <property type="match status" value="1"/>
</dbReference>
<dbReference type="AlphaFoldDB" id="A0A285X817"/>
<evidence type="ECO:0000313" key="1">
    <source>
        <dbReference type="EMBL" id="SOC81462.1"/>
    </source>
</evidence>